<feature type="transmembrane region" description="Helical" evidence="1">
    <location>
        <begin position="40"/>
        <end position="58"/>
    </location>
</feature>
<name>A0A841Q842_9BACI</name>
<feature type="transmembrane region" description="Helical" evidence="1">
    <location>
        <begin position="79"/>
        <end position="100"/>
    </location>
</feature>
<dbReference type="Pfam" id="PF14296">
    <property type="entry name" value="O-ag_pol_Wzy"/>
    <property type="match status" value="1"/>
</dbReference>
<accession>A0A841Q842</accession>
<evidence type="ECO:0000313" key="3">
    <source>
        <dbReference type="Proteomes" id="UP000581688"/>
    </source>
</evidence>
<keyword evidence="1" id="KW-0812">Transmembrane</keyword>
<feature type="transmembrane region" description="Helical" evidence="1">
    <location>
        <begin position="7"/>
        <end position="28"/>
    </location>
</feature>
<feature type="transmembrane region" description="Helical" evidence="1">
    <location>
        <begin position="366"/>
        <end position="388"/>
    </location>
</feature>
<feature type="transmembrane region" description="Helical" evidence="1">
    <location>
        <begin position="156"/>
        <end position="189"/>
    </location>
</feature>
<sequence length="416" mass="48984">MRRRISINFLPSKFILYGLLIYFALFLVGPYKYTIYSVEGLFYFILAFIFLFVGAFIGERSSNQKSFNYKIYLSKKAEMFILFLIIISFLSFLAYLFYILKVEGSNFEYAMGDIRQNISENRPIWHKIAEILMDLGIVIFLIVSSLSKTNFKVTKLFSVIVFLLPSFALLAIGARGKAVMTIILFIIAYLLQKKRGINNGLNKGFGKVFILLAVIIFIYFIMQLFSVRGIDRSIYNTFLLYPGDMEIKPFYEWLFTKFPFITETGKMWIYYTHSFPFFTWLFDNSDYTQLAYGAFQFRIFGFLLQIIGIPFINYIDIVHSQVFYGYYPTFIQGFLLDWGPIYGLLFILFNGLLLGFFSVSNKRYGFGYFIFPLILTMCFIAPIYYFWHISNFDWVIFLYFPIYFMIKILGVTKEKA</sequence>
<reference evidence="2 3" key="1">
    <citation type="submission" date="2020-08" db="EMBL/GenBank/DDBJ databases">
        <title>Genomic Encyclopedia of Type Strains, Phase IV (KMG-IV): sequencing the most valuable type-strain genomes for metagenomic binning, comparative biology and taxonomic classification.</title>
        <authorList>
            <person name="Goeker M."/>
        </authorList>
    </citation>
    <scope>NUCLEOTIDE SEQUENCE [LARGE SCALE GENOMIC DNA]</scope>
    <source>
        <strain evidence="2 3">DSM 19612</strain>
    </source>
</reference>
<keyword evidence="1" id="KW-0472">Membrane</keyword>
<feature type="transmembrane region" description="Helical" evidence="1">
    <location>
        <begin position="124"/>
        <end position="144"/>
    </location>
</feature>
<feature type="transmembrane region" description="Helical" evidence="1">
    <location>
        <begin position="394"/>
        <end position="412"/>
    </location>
</feature>
<gene>
    <name evidence="2" type="ORF">HNQ94_003034</name>
</gene>
<dbReference type="Proteomes" id="UP000581688">
    <property type="component" value="Unassembled WGS sequence"/>
</dbReference>
<evidence type="ECO:0008006" key="4">
    <source>
        <dbReference type="Google" id="ProtNLM"/>
    </source>
</evidence>
<dbReference type="RefSeq" id="WP_174496939.1">
    <property type="nucleotide sequence ID" value="NZ_CADDWK010000010.1"/>
</dbReference>
<dbReference type="AlphaFoldDB" id="A0A841Q842"/>
<keyword evidence="1" id="KW-1133">Transmembrane helix</keyword>
<dbReference type="InterPro" id="IPR029468">
    <property type="entry name" value="O-ag_pol_Wzy"/>
</dbReference>
<evidence type="ECO:0000256" key="1">
    <source>
        <dbReference type="SAM" id="Phobius"/>
    </source>
</evidence>
<keyword evidence="3" id="KW-1185">Reference proteome</keyword>
<proteinExistence type="predicted"/>
<dbReference type="EMBL" id="JACHGH010000010">
    <property type="protein sequence ID" value="MBB6454545.1"/>
    <property type="molecule type" value="Genomic_DNA"/>
</dbReference>
<feature type="transmembrane region" description="Helical" evidence="1">
    <location>
        <begin position="299"/>
        <end position="319"/>
    </location>
</feature>
<dbReference type="NCBIfam" id="TIGR04370">
    <property type="entry name" value="glyco_rpt_poly"/>
    <property type="match status" value="1"/>
</dbReference>
<comment type="caution">
    <text evidence="2">The sequence shown here is derived from an EMBL/GenBank/DDBJ whole genome shotgun (WGS) entry which is preliminary data.</text>
</comment>
<feature type="transmembrane region" description="Helical" evidence="1">
    <location>
        <begin position="209"/>
        <end position="227"/>
    </location>
</feature>
<protein>
    <recommendedName>
        <fullName evidence="4">Oligosaccharide repeat unit polymerase</fullName>
    </recommendedName>
</protein>
<evidence type="ECO:0000313" key="2">
    <source>
        <dbReference type="EMBL" id="MBB6454545.1"/>
    </source>
</evidence>
<feature type="transmembrane region" description="Helical" evidence="1">
    <location>
        <begin position="339"/>
        <end position="359"/>
    </location>
</feature>
<organism evidence="2 3">
    <name type="scientific">Salirhabdus euzebyi</name>
    <dbReference type="NCBI Taxonomy" id="394506"/>
    <lineage>
        <taxon>Bacteria</taxon>
        <taxon>Bacillati</taxon>
        <taxon>Bacillota</taxon>
        <taxon>Bacilli</taxon>
        <taxon>Bacillales</taxon>
        <taxon>Bacillaceae</taxon>
        <taxon>Salirhabdus</taxon>
    </lineage>
</organism>